<reference evidence="2 3" key="1">
    <citation type="journal article" date="2014" name="PLoS Genet.">
        <title>Phylogenetically driven sequencing of extremely halophilic archaea reveals strategies for static and dynamic osmo-response.</title>
        <authorList>
            <person name="Becker E.A."/>
            <person name="Seitzer P.M."/>
            <person name="Tritt A."/>
            <person name="Larsen D."/>
            <person name="Krusor M."/>
            <person name="Yao A.I."/>
            <person name="Wu D."/>
            <person name="Madern D."/>
            <person name="Eisen J.A."/>
            <person name="Darling A.E."/>
            <person name="Facciotti M.T."/>
        </authorList>
    </citation>
    <scope>NUCLEOTIDE SEQUENCE [LARGE SCALE GENOMIC DNA]</scope>
    <source>
        <strain evidence="2 3">DSM 10524</strain>
    </source>
</reference>
<dbReference type="STRING" id="1227497.C491_21096"/>
<dbReference type="Proteomes" id="UP000011688">
    <property type="component" value="Unassembled WGS sequence"/>
</dbReference>
<proteinExistence type="predicted"/>
<evidence type="ECO:0000313" key="2">
    <source>
        <dbReference type="EMBL" id="ELY53426.1"/>
    </source>
</evidence>
<dbReference type="eggNOG" id="arCOG10172">
    <property type="taxonomic scope" value="Archaea"/>
</dbReference>
<evidence type="ECO:0000256" key="1">
    <source>
        <dbReference type="SAM" id="MobiDB-lite"/>
    </source>
</evidence>
<dbReference type="NCBIfam" id="NF038353">
    <property type="entry name" value="FxLYD_dom"/>
    <property type="match status" value="1"/>
</dbReference>
<dbReference type="OrthoDB" id="214274at2157"/>
<organism evidence="2 3">
    <name type="scientific">Natronococcus amylolyticus DSM 10524</name>
    <dbReference type="NCBI Taxonomy" id="1227497"/>
    <lineage>
        <taxon>Archaea</taxon>
        <taxon>Methanobacteriati</taxon>
        <taxon>Methanobacteriota</taxon>
        <taxon>Stenosarchaea group</taxon>
        <taxon>Halobacteria</taxon>
        <taxon>Halobacteriales</taxon>
        <taxon>Natrialbaceae</taxon>
        <taxon>Natronococcus</taxon>
    </lineage>
</organism>
<keyword evidence="3" id="KW-1185">Reference proteome</keyword>
<evidence type="ECO:0008006" key="4">
    <source>
        <dbReference type="Google" id="ProtNLM"/>
    </source>
</evidence>
<feature type="compositionally biased region" description="Acidic residues" evidence="1">
    <location>
        <begin position="58"/>
        <end position="88"/>
    </location>
</feature>
<evidence type="ECO:0000313" key="3">
    <source>
        <dbReference type="Proteomes" id="UP000011688"/>
    </source>
</evidence>
<comment type="caution">
    <text evidence="2">The sequence shown here is derived from an EMBL/GenBank/DDBJ whole genome shotgun (WGS) entry which is preliminary data.</text>
</comment>
<gene>
    <name evidence="2" type="ORF">C491_21096</name>
</gene>
<dbReference type="InterPro" id="IPR047676">
    <property type="entry name" value="FxLYD_dom"/>
</dbReference>
<protein>
    <recommendedName>
        <fullName evidence="4">DUF3426 domain-containing protein</fullName>
    </recommendedName>
</protein>
<dbReference type="RefSeq" id="WP_005559841.1">
    <property type="nucleotide sequence ID" value="NZ_AOIB01000043.1"/>
</dbReference>
<accession>L9WW69</accession>
<dbReference type="AlphaFoldDB" id="L9WW69"/>
<sequence length="193" mass="21134">MHRRDAIAALGIGMVVAPLSGCLDFAGMRPDSDNDGDQEGEQDATGEGAADGDRDNNEPEANDSEDDAEETDETEDGADSEEPPDPVDVEQRDAGEDVLEFGGLQITDYEEHLEEFEYDEEISYTGEVENVGDEAYESVAVEVRVYDEDGEELGNHRDLTPELGAGETWRFEIAAYSRPEEIADHDIAVVSEQ</sequence>
<dbReference type="EMBL" id="AOIB01000043">
    <property type="protein sequence ID" value="ELY53426.1"/>
    <property type="molecule type" value="Genomic_DNA"/>
</dbReference>
<feature type="region of interest" description="Disordered" evidence="1">
    <location>
        <begin position="24"/>
        <end position="97"/>
    </location>
</feature>
<name>L9WW69_9EURY</name>
<feature type="compositionally biased region" description="Acidic residues" evidence="1">
    <location>
        <begin position="33"/>
        <end position="44"/>
    </location>
</feature>